<proteinExistence type="predicted"/>
<dbReference type="GO" id="GO:0006508">
    <property type="term" value="P:proteolysis"/>
    <property type="evidence" value="ECO:0007669"/>
    <property type="project" value="InterPro"/>
</dbReference>
<dbReference type="PANTHER" id="PTHR43421">
    <property type="entry name" value="METALLOPROTEASE PMBA"/>
    <property type="match status" value="1"/>
</dbReference>
<feature type="domain" description="Metalloprotease TldD/E C-terminal" evidence="1">
    <location>
        <begin position="227"/>
        <end position="449"/>
    </location>
</feature>
<evidence type="ECO:0000313" key="2">
    <source>
        <dbReference type="EMBL" id="HEW52737.1"/>
    </source>
</evidence>
<reference evidence="2" key="1">
    <citation type="journal article" date="2020" name="mSystems">
        <title>Genome- and Community-Level Interaction Insights into Carbon Utilization and Element Cycling Functions of Hydrothermarchaeota in Hydrothermal Sediment.</title>
        <authorList>
            <person name="Zhou Z."/>
            <person name="Liu Y."/>
            <person name="Xu W."/>
            <person name="Pan J."/>
            <person name="Luo Z.H."/>
            <person name="Li M."/>
        </authorList>
    </citation>
    <scope>NUCLEOTIDE SEQUENCE [LARGE SCALE GENOMIC DNA]</scope>
    <source>
        <strain evidence="2">SpSt-16</strain>
    </source>
</reference>
<evidence type="ECO:0000259" key="1">
    <source>
        <dbReference type="Pfam" id="PF19289"/>
    </source>
</evidence>
<dbReference type="AlphaFoldDB" id="A0A7C2ZRB4"/>
<dbReference type="InterPro" id="IPR036059">
    <property type="entry name" value="TldD/PmbA_sf"/>
</dbReference>
<sequence length="450" mass="48674">MIDVERIVEKGIKTAEGLGASEAEIHVVENSSVSIVATRRGIESVGRRSLLTVDVRVSLGKRVTVQGAVVSSEKDVLDLIERAVSIVKVVPEDPNWVSLPRNCGYTPTSGIVDNKVKNMDTEYYKSLIVDVLQKPGHIDKRAFASEVSVEAGTLRRWIGNSYTSSAMTYEKTSFFFGVAVKAVEEGYEGSYHSFYLAPTLKEFDPDHLVEKSTTLAVASLRAKPIDTGRYTVVLAPRVLAAVLRALLVPAIRADQVQKNRSPLAKKLFDKIFAESITIVDDGAAPNMIGSAPFDDEGIPTKRKTVVDKGALLTYLYDTYTAYIDNQESTGNAFRAGLGVPPAPNASNMIVIPGTDPLETIIRDVKDVIVVHATIGEWLSNPVNGNLGATITNAIYYKNGESVQAVKGVALSGNIYSMLAEDLVTLSREVELVGNMLVPSVCIRNVSIAGR</sequence>
<dbReference type="InterPro" id="IPR045569">
    <property type="entry name" value="Metalloprtase-TldD/E_C"/>
</dbReference>
<comment type="caution">
    <text evidence="2">The sequence shown here is derived from an EMBL/GenBank/DDBJ whole genome shotgun (WGS) entry which is preliminary data.</text>
</comment>
<dbReference type="Gene3D" id="3.30.2290.10">
    <property type="entry name" value="PmbA/TldD superfamily"/>
    <property type="match status" value="1"/>
</dbReference>
<dbReference type="EMBL" id="DSGT01000002">
    <property type="protein sequence ID" value="HEW52737.1"/>
    <property type="molecule type" value="Genomic_DNA"/>
</dbReference>
<name>A0A7C2ZRB4_9CREN</name>
<organism evidence="2">
    <name type="scientific">Ignisphaera aggregans</name>
    <dbReference type="NCBI Taxonomy" id="334771"/>
    <lineage>
        <taxon>Archaea</taxon>
        <taxon>Thermoproteota</taxon>
        <taxon>Thermoprotei</taxon>
        <taxon>Desulfurococcales</taxon>
        <taxon>Desulfurococcaceae</taxon>
        <taxon>Ignisphaera</taxon>
    </lineage>
</organism>
<dbReference type="GO" id="GO:0005829">
    <property type="term" value="C:cytosol"/>
    <property type="evidence" value="ECO:0007669"/>
    <property type="project" value="TreeGrafter"/>
</dbReference>
<dbReference type="SUPFAM" id="SSF111283">
    <property type="entry name" value="Putative modulator of DNA gyrase, PmbA/TldD"/>
    <property type="match status" value="1"/>
</dbReference>
<accession>A0A7C2ZRB4</accession>
<dbReference type="InterPro" id="IPR047657">
    <property type="entry name" value="PmbA"/>
</dbReference>
<gene>
    <name evidence="2" type="ORF">ENO77_00940</name>
</gene>
<protein>
    <submittedName>
        <fullName evidence="2">TldD/PmbA family protein</fullName>
    </submittedName>
</protein>
<dbReference type="InterPro" id="IPR035068">
    <property type="entry name" value="TldD/PmbA_N"/>
</dbReference>
<dbReference type="PANTHER" id="PTHR43421:SF1">
    <property type="entry name" value="METALLOPROTEASE PMBA"/>
    <property type="match status" value="1"/>
</dbReference>
<dbReference type="Pfam" id="PF19289">
    <property type="entry name" value="PmbA_TldD_3rd"/>
    <property type="match status" value="1"/>
</dbReference>
<dbReference type="GO" id="GO:0008237">
    <property type="term" value="F:metallopeptidase activity"/>
    <property type="evidence" value="ECO:0007669"/>
    <property type="project" value="InterPro"/>
</dbReference>